<dbReference type="SMART" id="SM00228">
    <property type="entry name" value="PDZ"/>
    <property type="match status" value="1"/>
</dbReference>
<feature type="domain" description="PDZ" evidence="3">
    <location>
        <begin position="275"/>
        <end position="368"/>
    </location>
</feature>
<dbReference type="Gene3D" id="2.40.10.120">
    <property type="match status" value="1"/>
</dbReference>
<dbReference type="Pfam" id="PF13180">
    <property type="entry name" value="PDZ_2"/>
    <property type="match status" value="1"/>
</dbReference>
<dbReference type="STRING" id="1802525.A2975_01115"/>
<comment type="caution">
    <text evidence="4">The sequence shown here is derived from an EMBL/GenBank/DDBJ whole genome shotgun (WGS) entry which is preliminary data.</text>
</comment>
<reference evidence="4 5" key="1">
    <citation type="journal article" date="2016" name="Nat. Commun.">
        <title>Thousands of microbial genomes shed light on interconnected biogeochemical processes in an aquifer system.</title>
        <authorList>
            <person name="Anantharaman K."/>
            <person name="Brown C.T."/>
            <person name="Hug L.A."/>
            <person name="Sharon I."/>
            <person name="Castelle C.J."/>
            <person name="Probst A.J."/>
            <person name="Thomas B.C."/>
            <person name="Singh A."/>
            <person name="Wilkins M.J."/>
            <person name="Karaoz U."/>
            <person name="Brodie E.L."/>
            <person name="Williams K.H."/>
            <person name="Hubbard S.S."/>
            <person name="Banfield J.F."/>
        </authorList>
    </citation>
    <scope>NUCLEOTIDE SEQUENCE [LARGE SCALE GENOMIC DNA]</scope>
</reference>
<dbReference type="AlphaFoldDB" id="A0A1F8C538"/>
<proteinExistence type="predicted"/>
<dbReference type="PRINTS" id="PR00834">
    <property type="entry name" value="PROTEASES2C"/>
</dbReference>
<evidence type="ECO:0000256" key="1">
    <source>
        <dbReference type="ARBA" id="ARBA00022670"/>
    </source>
</evidence>
<evidence type="ECO:0000259" key="3">
    <source>
        <dbReference type="PROSITE" id="PS50106"/>
    </source>
</evidence>
<dbReference type="Gene3D" id="2.30.42.10">
    <property type="match status" value="1"/>
</dbReference>
<dbReference type="InterPro" id="IPR001478">
    <property type="entry name" value="PDZ"/>
</dbReference>
<dbReference type="GO" id="GO:0004252">
    <property type="term" value="F:serine-type endopeptidase activity"/>
    <property type="evidence" value="ECO:0007669"/>
    <property type="project" value="InterPro"/>
</dbReference>
<evidence type="ECO:0000256" key="2">
    <source>
        <dbReference type="ARBA" id="ARBA00022801"/>
    </source>
</evidence>
<keyword evidence="1" id="KW-0645">Protease</keyword>
<gene>
    <name evidence="4" type="ORF">A2975_01115</name>
</gene>
<dbReference type="PROSITE" id="PS50106">
    <property type="entry name" value="PDZ"/>
    <property type="match status" value="1"/>
</dbReference>
<organism evidence="4 5">
    <name type="scientific">Candidatus Woesebacteria bacterium RIFCSPLOWO2_01_FULL_44_14</name>
    <dbReference type="NCBI Taxonomy" id="1802525"/>
    <lineage>
        <taxon>Bacteria</taxon>
        <taxon>Candidatus Woeseibacteriota</taxon>
    </lineage>
</organism>
<sequence length="382" mass="40288">MSNFKLPLTNFRRYLIGSAVTIFLLAVATSGAVVDRLFGLKFLDYLIPNQTQEVNQRIVKEESAVVDVVEAVSPSVVTVSIETPARRILEFSPFGGLQSRIEGGSPQDIGTGFVVDVGLVVTNKHVVSTTGASYKVVDKEGREYPVEQINRDPANDIAILQINADLPALELGDSSNLKVGQFVIAIGTALGEFRETVTTGVISGLGRGITAGSPFEGYVERLDDVIQTDAAINPGNSGGPLINSAGQVIGVNVAVAGEAENIGFAIPINLVQQRLTEFKTTGKFEPRAFLGVSYQLISQQSALLNNVPQGAYVVEVAADSAAAKAGIAAGDIITKFSGLEIHEGSDLSDAITAKKVGDEVEVEIFRDGKNTTIKVTLAASPE</sequence>
<accession>A0A1F8C538</accession>
<dbReference type="PANTHER" id="PTHR43343">
    <property type="entry name" value="PEPTIDASE S12"/>
    <property type="match status" value="1"/>
</dbReference>
<dbReference type="Pfam" id="PF13365">
    <property type="entry name" value="Trypsin_2"/>
    <property type="match status" value="1"/>
</dbReference>
<dbReference type="GO" id="GO:0006508">
    <property type="term" value="P:proteolysis"/>
    <property type="evidence" value="ECO:0007669"/>
    <property type="project" value="UniProtKB-KW"/>
</dbReference>
<dbReference type="InterPro" id="IPR051201">
    <property type="entry name" value="Chloro_Bact_Ser_Proteases"/>
</dbReference>
<dbReference type="InterPro" id="IPR036034">
    <property type="entry name" value="PDZ_sf"/>
</dbReference>
<dbReference type="Proteomes" id="UP000178429">
    <property type="component" value="Unassembled WGS sequence"/>
</dbReference>
<evidence type="ECO:0000313" key="5">
    <source>
        <dbReference type="Proteomes" id="UP000178429"/>
    </source>
</evidence>
<dbReference type="InterPro" id="IPR009003">
    <property type="entry name" value="Peptidase_S1_PA"/>
</dbReference>
<dbReference type="SUPFAM" id="SSF50156">
    <property type="entry name" value="PDZ domain-like"/>
    <property type="match status" value="1"/>
</dbReference>
<dbReference type="SUPFAM" id="SSF50494">
    <property type="entry name" value="Trypsin-like serine proteases"/>
    <property type="match status" value="1"/>
</dbReference>
<evidence type="ECO:0000313" key="4">
    <source>
        <dbReference type="EMBL" id="OGM70858.1"/>
    </source>
</evidence>
<dbReference type="PANTHER" id="PTHR43343:SF3">
    <property type="entry name" value="PROTEASE DO-LIKE 8, CHLOROPLASTIC"/>
    <property type="match status" value="1"/>
</dbReference>
<protein>
    <recommendedName>
        <fullName evidence="3">PDZ domain-containing protein</fullName>
    </recommendedName>
</protein>
<dbReference type="InterPro" id="IPR001940">
    <property type="entry name" value="Peptidase_S1C"/>
</dbReference>
<name>A0A1F8C538_9BACT</name>
<keyword evidence="2" id="KW-0378">Hydrolase</keyword>
<dbReference type="EMBL" id="MGHL01000001">
    <property type="protein sequence ID" value="OGM70858.1"/>
    <property type="molecule type" value="Genomic_DNA"/>
</dbReference>